<dbReference type="Gene3D" id="2.60.40.10">
    <property type="entry name" value="Immunoglobulins"/>
    <property type="match status" value="1"/>
</dbReference>
<evidence type="ECO:0000259" key="11">
    <source>
        <dbReference type="PROSITE" id="PS50109"/>
    </source>
</evidence>
<dbReference type="Pfam" id="PF00512">
    <property type="entry name" value="HisKA"/>
    <property type="match status" value="1"/>
</dbReference>
<dbReference type="PRINTS" id="PR00344">
    <property type="entry name" value="BCTRLSENSOR"/>
</dbReference>
<dbReference type="SMART" id="SM00448">
    <property type="entry name" value="REC"/>
    <property type="match status" value="1"/>
</dbReference>
<dbReference type="GO" id="GO:0043565">
    <property type="term" value="F:sequence-specific DNA binding"/>
    <property type="evidence" value="ECO:0007669"/>
    <property type="project" value="InterPro"/>
</dbReference>
<dbReference type="SMART" id="SM00388">
    <property type="entry name" value="HisKA"/>
    <property type="match status" value="1"/>
</dbReference>
<feature type="domain" description="HTH araC/xylS-type" evidence="10">
    <location>
        <begin position="1230"/>
        <end position="1328"/>
    </location>
</feature>
<dbReference type="PROSITE" id="PS50109">
    <property type="entry name" value="HIS_KIN"/>
    <property type="match status" value="1"/>
</dbReference>
<dbReference type="SUPFAM" id="SSF46689">
    <property type="entry name" value="Homeodomain-like"/>
    <property type="match status" value="1"/>
</dbReference>
<dbReference type="Pfam" id="PF12833">
    <property type="entry name" value="HTH_18"/>
    <property type="match status" value="1"/>
</dbReference>
<evidence type="ECO:0000259" key="12">
    <source>
        <dbReference type="PROSITE" id="PS50110"/>
    </source>
</evidence>
<keyword evidence="5 13" id="KW-0418">Kinase</keyword>
<feature type="modified residue" description="4-aspartylphosphate" evidence="9">
    <location>
        <position position="1131"/>
    </location>
</feature>
<dbReference type="SUPFAM" id="SSF47384">
    <property type="entry name" value="Homodimeric domain of signal transducing histidine kinase"/>
    <property type="match status" value="1"/>
</dbReference>
<dbReference type="EMBL" id="FOLQ01000054">
    <property type="protein sequence ID" value="SFF35999.1"/>
    <property type="molecule type" value="Genomic_DNA"/>
</dbReference>
<dbReference type="Gene3D" id="1.10.287.130">
    <property type="match status" value="1"/>
</dbReference>
<keyword evidence="4" id="KW-0808">Transferase</keyword>
<dbReference type="PANTHER" id="PTHR43547">
    <property type="entry name" value="TWO-COMPONENT HISTIDINE KINASE"/>
    <property type="match status" value="1"/>
</dbReference>
<dbReference type="Pfam" id="PF00072">
    <property type="entry name" value="Response_reg"/>
    <property type="match status" value="1"/>
</dbReference>
<feature type="domain" description="Response regulatory" evidence="12">
    <location>
        <begin position="1083"/>
        <end position="1198"/>
    </location>
</feature>
<evidence type="ECO:0000256" key="9">
    <source>
        <dbReference type="PROSITE-ProRule" id="PRU00169"/>
    </source>
</evidence>
<dbReference type="Gene3D" id="3.40.50.2300">
    <property type="match status" value="1"/>
</dbReference>
<comment type="catalytic activity">
    <reaction evidence="1">
        <text>ATP + protein L-histidine = ADP + protein N-phospho-L-histidine.</text>
        <dbReference type="EC" id="2.7.13.3"/>
    </reaction>
</comment>
<dbReference type="FunFam" id="3.30.565.10:FF:000006">
    <property type="entry name" value="Sensor histidine kinase WalK"/>
    <property type="match status" value="1"/>
</dbReference>
<evidence type="ECO:0000256" key="4">
    <source>
        <dbReference type="ARBA" id="ARBA00022679"/>
    </source>
</evidence>
<evidence type="ECO:0000259" key="10">
    <source>
        <dbReference type="PROSITE" id="PS01124"/>
    </source>
</evidence>
<dbReference type="GO" id="GO:0003700">
    <property type="term" value="F:DNA-binding transcription factor activity"/>
    <property type="evidence" value="ECO:0007669"/>
    <property type="project" value="InterPro"/>
</dbReference>
<keyword evidence="14" id="KW-1185">Reference proteome</keyword>
<organism evidence="13 14">
    <name type="scientific">Spirosoma endophyticum</name>
    <dbReference type="NCBI Taxonomy" id="662367"/>
    <lineage>
        <taxon>Bacteria</taxon>
        <taxon>Pseudomonadati</taxon>
        <taxon>Bacteroidota</taxon>
        <taxon>Cytophagia</taxon>
        <taxon>Cytophagales</taxon>
        <taxon>Cytophagaceae</taxon>
        <taxon>Spirosoma</taxon>
    </lineage>
</organism>
<dbReference type="Proteomes" id="UP000198598">
    <property type="component" value="Unassembled WGS sequence"/>
</dbReference>
<evidence type="ECO:0000256" key="1">
    <source>
        <dbReference type="ARBA" id="ARBA00000085"/>
    </source>
</evidence>
<dbReference type="InterPro" id="IPR036097">
    <property type="entry name" value="HisK_dim/P_sf"/>
</dbReference>
<dbReference type="InterPro" id="IPR018062">
    <property type="entry name" value="HTH_AraC-typ_CS"/>
</dbReference>
<name>A0A1I2I0T8_9BACT</name>
<dbReference type="Pfam" id="PF02518">
    <property type="entry name" value="HATPase_c"/>
    <property type="match status" value="1"/>
</dbReference>
<evidence type="ECO:0000256" key="8">
    <source>
        <dbReference type="ARBA" id="ARBA00023163"/>
    </source>
</evidence>
<dbReference type="SMART" id="SM00342">
    <property type="entry name" value="HTH_ARAC"/>
    <property type="match status" value="1"/>
</dbReference>
<dbReference type="InterPro" id="IPR005467">
    <property type="entry name" value="His_kinase_dom"/>
</dbReference>
<keyword evidence="6" id="KW-0805">Transcription regulation</keyword>
<dbReference type="PANTHER" id="PTHR43547:SF2">
    <property type="entry name" value="HYBRID SIGNAL TRANSDUCTION HISTIDINE KINASE C"/>
    <property type="match status" value="1"/>
</dbReference>
<gene>
    <name evidence="13" type="ORF">SAMN05216167_1541</name>
</gene>
<evidence type="ECO:0000256" key="2">
    <source>
        <dbReference type="ARBA" id="ARBA00012438"/>
    </source>
</evidence>
<dbReference type="InterPro" id="IPR011123">
    <property type="entry name" value="Y_Y_Y"/>
</dbReference>
<dbReference type="InterPro" id="IPR011006">
    <property type="entry name" value="CheY-like_superfamily"/>
</dbReference>
<dbReference type="Pfam" id="PF07495">
    <property type="entry name" value="Y_Y_Y"/>
    <property type="match status" value="1"/>
</dbReference>
<dbReference type="InterPro" id="IPR004358">
    <property type="entry name" value="Sig_transdc_His_kin-like_C"/>
</dbReference>
<dbReference type="Pfam" id="PF07494">
    <property type="entry name" value="Reg_prop"/>
    <property type="match status" value="2"/>
</dbReference>
<dbReference type="InterPro" id="IPR013783">
    <property type="entry name" value="Ig-like_fold"/>
</dbReference>
<protein>
    <recommendedName>
        <fullName evidence="2">histidine kinase</fullName>
        <ecNumber evidence="2">2.7.13.3</ecNumber>
    </recommendedName>
</protein>
<feature type="domain" description="Histidine kinase" evidence="11">
    <location>
        <begin position="833"/>
        <end position="1053"/>
    </location>
</feature>
<dbReference type="SMART" id="SM00387">
    <property type="entry name" value="HATPase_c"/>
    <property type="match status" value="1"/>
</dbReference>
<evidence type="ECO:0000313" key="14">
    <source>
        <dbReference type="Proteomes" id="UP000198598"/>
    </source>
</evidence>
<accession>A0A1I2I0T8</accession>
<evidence type="ECO:0000256" key="3">
    <source>
        <dbReference type="ARBA" id="ARBA00022553"/>
    </source>
</evidence>
<dbReference type="InterPro" id="IPR003661">
    <property type="entry name" value="HisK_dim/P_dom"/>
</dbReference>
<dbReference type="SUPFAM" id="SSF52172">
    <property type="entry name" value="CheY-like"/>
    <property type="match status" value="1"/>
</dbReference>
<dbReference type="InterPro" id="IPR015943">
    <property type="entry name" value="WD40/YVTN_repeat-like_dom_sf"/>
</dbReference>
<dbReference type="STRING" id="662367.SAMN05216167_1541"/>
<dbReference type="PROSITE" id="PS00041">
    <property type="entry name" value="HTH_ARAC_FAMILY_1"/>
    <property type="match status" value="1"/>
</dbReference>
<keyword evidence="3 9" id="KW-0597">Phosphoprotein</keyword>
<evidence type="ECO:0000313" key="13">
    <source>
        <dbReference type="EMBL" id="SFF35999.1"/>
    </source>
</evidence>
<evidence type="ECO:0000256" key="7">
    <source>
        <dbReference type="ARBA" id="ARBA00023125"/>
    </source>
</evidence>
<dbReference type="CDD" id="cd00082">
    <property type="entry name" value="HisKA"/>
    <property type="match status" value="1"/>
</dbReference>
<dbReference type="OrthoDB" id="9797097at2"/>
<sequence>MNGNTPWISQLVIGLCLFLGIGAPMTGLQAQSVRQPIRVLTTKDGLPQSFVSGLVQDADGFIWVGTRNGLARYDGRQFTALHYQQGDTTTLSSDVISSLAKDMHQRIWIEHESGEIDCLTPRTQRIERISQRRLFARHPVHFARRGWSVDATGNLWGTRLIGGVWCYDWAHQTLRHYTPQSHGLPNDTVRGVLASQRPNRIWLLSRQALSQLNPATGQVKSVRLPVSIEVAHLPAQAGGTQLLHERANGELMWFYHGRVMLFDPLTDQFRQAAVPGQTGPGWFATGPDGQDYLTTGSRVYRYTPAGGLVLLGEITVASGVESLLVDRSGLIWVGTNAAGIHQLDGSGPFVESHANQAGFHQDLCQQVFGLSLARTFGWPTTEGSSRLASYSLRSTYDTHNRCWIGLRYRVGYYDSTRHKINLLPIIPTYPASAGNQWGVGGLRFDRAETLWIVDTDGYVATFDRRHQQWIPWMRANQLRKSIGYKVFIGDLLVDEHTVWLATHEHGLIRIDRTTQRTQVIAKTTSTANFPSNQLLGLQPDPTRATLLWIGSYEGLICFDKTTLRSRVFTTASGLPDNTIYSVVSDDSGYLWLSTNKGLCRFHPRTHQVRTLNTADGLPGDEFNRFHHLRLPDGRLAFGGPEGWTIVEPRSIQNDHFQPPVALTELRINNQSVPVTPGKGLLPAPINGLEALVVPYGQNTVGLSFAGLQFNQPAKLQYRYQLVGYEESWVKAGTVPLATYTQLPPGHYLLRVNATNTTGQWSRHLHTLSITVKPPWWRTHLAYLLYSLGGIGLLRVYVRYRTQRERRAQLHLAQQREADQLRLVDEMKTRFFANITHEFRTPLTLILSPVEALLSELGQSRYGGRLSLIERNAQLLLGLINQLMDLARLDANLMRVTPVLGRPDEQVGHMIQPFTEAAKASHVQLLYQSEGLDAYWYDAPKLERIVMNLVANALKFTPGTPAHPGTVTVTLRTEAHVGLSLRVADTGIGITTAQLPHLFNRFYQVNDLAHQPPAGTGIGLALVKELVELQAGQIRVESQPGRGTTFWVELPYQVALASQPAAPTRAETPAESGSTALNKAETATLLLVEDNDDMAQFITQSLPPSYRVHRATDGQDGLEQAGRLMPDLIISDVMMPRLDGYALCQRLKTDALTDHIPILLLTAKVTQESRMQGLHGGADEYLTKPFHLPELLMRVANLLTTQRRQRERLRVELASPTAAVTGPAAAHPFLEKLHQALDRHLDQPSFGVDALAAEANLSRMQLHRKLKGLTGLSTTEFMRIYRLQRAVPLLEQGLLVTQAAYAVGFDNPSYFGQCFRELFGKPPSSYGPSGAGKA</sequence>
<dbReference type="Gene3D" id="2.130.10.10">
    <property type="entry name" value="YVTN repeat-like/Quinoprotein amine dehydrogenase"/>
    <property type="match status" value="2"/>
</dbReference>
<reference evidence="13 14" key="1">
    <citation type="submission" date="2016-10" db="EMBL/GenBank/DDBJ databases">
        <authorList>
            <person name="de Groot N.N."/>
        </authorList>
    </citation>
    <scope>NUCLEOTIDE SEQUENCE [LARGE SCALE GENOMIC DNA]</scope>
    <source>
        <strain evidence="13 14">DSM 26130</strain>
    </source>
</reference>
<keyword evidence="8" id="KW-0804">Transcription</keyword>
<dbReference type="InterPro" id="IPR018060">
    <property type="entry name" value="HTH_AraC"/>
</dbReference>
<evidence type="ECO:0000256" key="6">
    <source>
        <dbReference type="ARBA" id="ARBA00023015"/>
    </source>
</evidence>
<dbReference type="SUPFAM" id="SSF63829">
    <property type="entry name" value="Calcium-dependent phosphotriesterase"/>
    <property type="match status" value="3"/>
</dbReference>
<dbReference type="InterPro" id="IPR001789">
    <property type="entry name" value="Sig_transdc_resp-reg_receiver"/>
</dbReference>
<dbReference type="PROSITE" id="PS50110">
    <property type="entry name" value="RESPONSE_REGULATORY"/>
    <property type="match status" value="1"/>
</dbReference>
<dbReference type="EC" id="2.7.13.3" evidence="2"/>
<dbReference type="InterPro" id="IPR009057">
    <property type="entry name" value="Homeodomain-like_sf"/>
</dbReference>
<dbReference type="RefSeq" id="WP_093835307.1">
    <property type="nucleotide sequence ID" value="NZ_FOLQ01000054.1"/>
</dbReference>
<dbReference type="PROSITE" id="PS01124">
    <property type="entry name" value="HTH_ARAC_FAMILY_2"/>
    <property type="match status" value="1"/>
</dbReference>
<dbReference type="Gene3D" id="3.30.565.10">
    <property type="entry name" value="Histidine kinase-like ATPase, C-terminal domain"/>
    <property type="match status" value="1"/>
</dbReference>
<keyword evidence="7" id="KW-0238">DNA-binding</keyword>
<evidence type="ECO:0000256" key="5">
    <source>
        <dbReference type="ARBA" id="ARBA00022777"/>
    </source>
</evidence>
<dbReference type="InterPro" id="IPR011110">
    <property type="entry name" value="Reg_prop"/>
</dbReference>
<proteinExistence type="predicted"/>
<dbReference type="GO" id="GO:0000155">
    <property type="term" value="F:phosphorelay sensor kinase activity"/>
    <property type="evidence" value="ECO:0007669"/>
    <property type="project" value="InterPro"/>
</dbReference>
<dbReference type="SUPFAM" id="SSF55874">
    <property type="entry name" value="ATPase domain of HSP90 chaperone/DNA topoisomerase II/histidine kinase"/>
    <property type="match status" value="1"/>
</dbReference>
<dbReference type="Gene3D" id="1.10.10.60">
    <property type="entry name" value="Homeodomain-like"/>
    <property type="match status" value="1"/>
</dbReference>
<dbReference type="InterPro" id="IPR003594">
    <property type="entry name" value="HATPase_dom"/>
</dbReference>
<dbReference type="InterPro" id="IPR036890">
    <property type="entry name" value="HATPase_C_sf"/>
</dbReference>